<dbReference type="PANTHER" id="PTHR30560">
    <property type="entry name" value="TRIGGER FACTOR CHAPERONE AND PEPTIDYL-PROLYL CIS/TRANS ISOMERASE"/>
    <property type="match status" value="1"/>
</dbReference>
<gene>
    <name evidence="9" type="primary">tig</name>
    <name evidence="13" type="ORF">BCF55_1844</name>
</gene>
<comment type="caution">
    <text evidence="13">The sequence shown here is derived from an EMBL/GenBank/DDBJ whole genome shotgun (WGS) entry which is preliminary data.</text>
</comment>
<evidence type="ECO:0000256" key="10">
    <source>
        <dbReference type="SAM" id="MobiDB-lite"/>
    </source>
</evidence>
<dbReference type="Proteomes" id="UP000267841">
    <property type="component" value="Unassembled WGS sequence"/>
</dbReference>
<dbReference type="EC" id="5.2.1.8" evidence="3 9"/>
<dbReference type="Gene3D" id="3.10.50.40">
    <property type="match status" value="1"/>
</dbReference>
<dbReference type="InterPro" id="IPR027304">
    <property type="entry name" value="Trigger_fact/SurA_dom_sf"/>
</dbReference>
<dbReference type="GO" id="GO:0051083">
    <property type="term" value="P:'de novo' cotranslational protein folding"/>
    <property type="evidence" value="ECO:0007669"/>
    <property type="project" value="TreeGrafter"/>
</dbReference>
<dbReference type="GO" id="GO:0003755">
    <property type="term" value="F:peptidyl-prolyl cis-trans isomerase activity"/>
    <property type="evidence" value="ECO:0007669"/>
    <property type="project" value="UniProtKB-UniRule"/>
</dbReference>
<dbReference type="InterPro" id="IPR046357">
    <property type="entry name" value="PPIase_dom_sf"/>
</dbReference>
<evidence type="ECO:0000256" key="3">
    <source>
        <dbReference type="ARBA" id="ARBA00013194"/>
    </source>
</evidence>
<evidence type="ECO:0000256" key="9">
    <source>
        <dbReference type="HAMAP-Rule" id="MF_00303"/>
    </source>
</evidence>
<evidence type="ECO:0000256" key="7">
    <source>
        <dbReference type="ARBA" id="ARBA00023235"/>
    </source>
</evidence>
<keyword evidence="14" id="KW-1185">Reference proteome</keyword>
<dbReference type="AlphaFoldDB" id="A0A497XTF3"/>
<name>A0A497XTF3_9AQUI</name>
<keyword evidence="7 9" id="KW-0413">Isomerase</keyword>
<organism evidence="13 14">
    <name type="scientific">Hydrogenivirga caldilitoris</name>
    <dbReference type="NCBI Taxonomy" id="246264"/>
    <lineage>
        <taxon>Bacteria</taxon>
        <taxon>Pseudomonadati</taxon>
        <taxon>Aquificota</taxon>
        <taxon>Aquificia</taxon>
        <taxon>Aquificales</taxon>
        <taxon>Aquificaceae</taxon>
        <taxon>Hydrogenivirga</taxon>
    </lineage>
</organism>
<dbReference type="GO" id="GO:0043335">
    <property type="term" value="P:protein unfolding"/>
    <property type="evidence" value="ECO:0007669"/>
    <property type="project" value="TreeGrafter"/>
</dbReference>
<evidence type="ECO:0000259" key="12">
    <source>
        <dbReference type="Pfam" id="PF05698"/>
    </source>
</evidence>
<feature type="compositionally biased region" description="Basic residues" evidence="10">
    <location>
        <begin position="441"/>
        <end position="453"/>
    </location>
</feature>
<dbReference type="InterPro" id="IPR005215">
    <property type="entry name" value="Trig_fac"/>
</dbReference>
<comment type="subcellular location">
    <subcellularLocation>
        <location evidence="9">Cytoplasm</location>
    </subcellularLocation>
    <text evidence="9">About half TF is bound to the ribosome near the polypeptide exit tunnel while the other half is free in the cytoplasm.</text>
</comment>
<dbReference type="SUPFAM" id="SSF54534">
    <property type="entry name" value="FKBP-like"/>
    <property type="match status" value="1"/>
</dbReference>
<dbReference type="SUPFAM" id="SSF102735">
    <property type="entry name" value="Trigger factor ribosome-binding domain"/>
    <property type="match status" value="1"/>
</dbReference>
<comment type="domain">
    <text evidence="9">Consists of 3 domains; the N-terminus binds the ribosome, the middle domain has PPIase activity, while the C-terminus has intrinsic chaperone activity on its own.</text>
</comment>
<dbReference type="NCBIfam" id="TIGR00115">
    <property type="entry name" value="tig"/>
    <property type="match status" value="1"/>
</dbReference>
<evidence type="ECO:0000256" key="4">
    <source>
        <dbReference type="ARBA" id="ARBA00016902"/>
    </source>
</evidence>
<dbReference type="Pfam" id="PF05698">
    <property type="entry name" value="Trigger_C"/>
    <property type="match status" value="1"/>
</dbReference>
<dbReference type="Gene3D" id="1.10.3120.10">
    <property type="entry name" value="Trigger factor, C-terminal domain"/>
    <property type="match status" value="1"/>
</dbReference>
<evidence type="ECO:0000256" key="2">
    <source>
        <dbReference type="ARBA" id="ARBA00005464"/>
    </source>
</evidence>
<evidence type="ECO:0000313" key="14">
    <source>
        <dbReference type="Proteomes" id="UP000267841"/>
    </source>
</evidence>
<dbReference type="GO" id="GO:0015031">
    <property type="term" value="P:protein transport"/>
    <property type="evidence" value="ECO:0007669"/>
    <property type="project" value="UniProtKB-UniRule"/>
</dbReference>
<dbReference type="EMBL" id="RCCJ01000001">
    <property type="protein sequence ID" value="RLJ71541.1"/>
    <property type="molecule type" value="Genomic_DNA"/>
</dbReference>
<evidence type="ECO:0000256" key="5">
    <source>
        <dbReference type="ARBA" id="ARBA00023110"/>
    </source>
</evidence>
<feature type="domain" description="Trigger factor ribosome-binding bacterial" evidence="11">
    <location>
        <begin position="1"/>
        <end position="145"/>
    </location>
</feature>
<keyword evidence="5 9" id="KW-0697">Rotamase</keyword>
<dbReference type="InterPro" id="IPR008880">
    <property type="entry name" value="Trigger_fac_C"/>
</dbReference>
<dbReference type="InterPro" id="IPR036611">
    <property type="entry name" value="Trigger_fac_ribosome-bd_sf"/>
</dbReference>
<evidence type="ECO:0000256" key="6">
    <source>
        <dbReference type="ARBA" id="ARBA00023186"/>
    </source>
</evidence>
<dbReference type="GO" id="GO:0044183">
    <property type="term" value="F:protein folding chaperone"/>
    <property type="evidence" value="ECO:0007669"/>
    <property type="project" value="TreeGrafter"/>
</dbReference>
<keyword evidence="9" id="KW-0132">Cell division</keyword>
<keyword evidence="9" id="KW-0131">Cell cycle</keyword>
<proteinExistence type="inferred from homology"/>
<dbReference type="InterPro" id="IPR037041">
    <property type="entry name" value="Trigger_fac_C_sf"/>
</dbReference>
<dbReference type="SUPFAM" id="SSF109998">
    <property type="entry name" value="Triger factor/SurA peptide-binding domain-like"/>
    <property type="match status" value="1"/>
</dbReference>
<keyword evidence="9" id="KW-0963">Cytoplasm</keyword>
<comment type="function">
    <text evidence="9">Involved in protein export. Acts as a chaperone by maintaining the newly synthesized protein in an open conformation. Functions as a peptidyl-prolyl cis-trans isomerase.</text>
</comment>
<reference evidence="13 14" key="1">
    <citation type="submission" date="2018-10" db="EMBL/GenBank/DDBJ databases">
        <title>Genomic Encyclopedia of Archaeal and Bacterial Type Strains, Phase II (KMG-II): from individual species to whole genera.</title>
        <authorList>
            <person name="Goeker M."/>
        </authorList>
    </citation>
    <scope>NUCLEOTIDE SEQUENCE [LARGE SCALE GENOMIC DNA]</scope>
    <source>
        <strain evidence="13 14">DSM 16510</strain>
    </source>
</reference>
<feature type="domain" description="Trigger factor C-terminal" evidence="12">
    <location>
        <begin position="263"/>
        <end position="415"/>
    </location>
</feature>
<dbReference type="PIRSF" id="PIRSF003095">
    <property type="entry name" value="Trigger_factor"/>
    <property type="match status" value="1"/>
</dbReference>
<dbReference type="OrthoDB" id="9767721at2"/>
<dbReference type="Pfam" id="PF05697">
    <property type="entry name" value="Trigger_N"/>
    <property type="match status" value="1"/>
</dbReference>
<dbReference type="GO" id="GO:0051301">
    <property type="term" value="P:cell division"/>
    <property type="evidence" value="ECO:0007669"/>
    <property type="project" value="UniProtKB-KW"/>
</dbReference>
<dbReference type="Gene3D" id="3.30.70.1050">
    <property type="entry name" value="Trigger factor ribosome-binding domain"/>
    <property type="match status" value="1"/>
</dbReference>
<evidence type="ECO:0000256" key="1">
    <source>
        <dbReference type="ARBA" id="ARBA00000971"/>
    </source>
</evidence>
<evidence type="ECO:0000256" key="8">
    <source>
        <dbReference type="ARBA" id="ARBA00029986"/>
    </source>
</evidence>
<dbReference type="GO" id="GO:0043022">
    <property type="term" value="F:ribosome binding"/>
    <property type="evidence" value="ECO:0007669"/>
    <property type="project" value="TreeGrafter"/>
</dbReference>
<dbReference type="RefSeq" id="WP_121012995.1">
    <property type="nucleotide sequence ID" value="NZ_RCCJ01000001.1"/>
</dbReference>
<keyword evidence="6 9" id="KW-0143">Chaperone</keyword>
<dbReference type="HAMAP" id="MF_00303">
    <property type="entry name" value="Trigger_factor_Tig"/>
    <property type="match status" value="1"/>
</dbReference>
<sequence length="453" mass="52565">MKVKAEEREGLFKALTVEVEGEKVKSLLDEVYSNLKQNVEIQGFRRGTAPLWLIKAKYKEYIEEEVGKKVANQTLEEAIKESSLTPVADIYLERVELEEKTPRVTYTVTFETAPEFELKDVEGLEVEVPKLEFKPEIVDKKIEQLREEHAVWEPVEDRPIKEGDLVTIEYEVEEIKEGEEGEKVTGETSGIIGQKMFREELEQALTGKKVGEEVTLKELPIYDQEGKEIGKANIKAKIKDVKEKVLPELDDDFAKELGYENWEEAKKKIEEQVKEEFEKTKQAVIEDAVADKLISIHEMEIPKTLLNRELSFLVERRVNELKQFGIDTRYLDFRSMAQELLPQAQANIKLRYILDKYAQTKGIEVTEEDIEEQFEELARQMGTTKDEVKEYFERENLMDVVKSDATRKKALKELISKVKIKEVEPQKEEVVEEEKEEEKPKKRSSKKKKGGSE</sequence>
<dbReference type="InterPro" id="IPR008881">
    <property type="entry name" value="Trigger_fac_ribosome-bd_bac"/>
</dbReference>
<feature type="region of interest" description="Disordered" evidence="10">
    <location>
        <begin position="424"/>
        <end position="453"/>
    </location>
</feature>
<evidence type="ECO:0000313" key="13">
    <source>
        <dbReference type="EMBL" id="RLJ71541.1"/>
    </source>
</evidence>
<dbReference type="GO" id="GO:0005737">
    <property type="term" value="C:cytoplasm"/>
    <property type="evidence" value="ECO:0007669"/>
    <property type="project" value="UniProtKB-SubCell"/>
</dbReference>
<comment type="catalytic activity">
    <reaction evidence="1 9">
        <text>[protein]-peptidylproline (omega=180) = [protein]-peptidylproline (omega=0)</text>
        <dbReference type="Rhea" id="RHEA:16237"/>
        <dbReference type="Rhea" id="RHEA-COMP:10747"/>
        <dbReference type="Rhea" id="RHEA-COMP:10748"/>
        <dbReference type="ChEBI" id="CHEBI:83833"/>
        <dbReference type="ChEBI" id="CHEBI:83834"/>
        <dbReference type="EC" id="5.2.1.8"/>
    </reaction>
</comment>
<dbReference type="PANTHER" id="PTHR30560:SF3">
    <property type="entry name" value="TRIGGER FACTOR-LIKE PROTEIN TIG, CHLOROPLASTIC"/>
    <property type="match status" value="1"/>
</dbReference>
<protein>
    <recommendedName>
        <fullName evidence="4 9">Trigger factor</fullName>
        <shortName evidence="9">TF</shortName>
        <ecNumber evidence="3 9">5.2.1.8</ecNumber>
    </recommendedName>
    <alternativeName>
        <fullName evidence="8 9">PPIase</fullName>
    </alternativeName>
</protein>
<accession>A0A497XTF3</accession>
<comment type="similarity">
    <text evidence="2 9">Belongs to the FKBP-type PPIase family. Tig subfamily.</text>
</comment>
<evidence type="ECO:0000259" key="11">
    <source>
        <dbReference type="Pfam" id="PF05697"/>
    </source>
</evidence>